<dbReference type="GO" id="GO:0015280">
    <property type="term" value="F:ligand-gated sodium channel activity"/>
    <property type="evidence" value="ECO:0007669"/>
    <property type="project" value="TreeGrafter"/>
</dbReference>
<sequence length="112" mass="12610">MLNDKDIPINIAKQPGKKHGLQLYIQVHKEDTLPLLTKDLGVRIVIHDPRSIPIISKNGMDVRLQDLVSISMAYSEINRLGEPWGMCAKDGQVLANNYSGDPYIQSVSYMLY</sequence>
<keyword evidence="4 12" id="KW-0894">Sodium channel</keyword>
<keyword evidence="8 12" id="KW-0406">Ion transport</keyword>
<proteinExistence type="inferred from homology"/>
<keyword evidence="7" id="KW-0915">Sodium</keyword>
<keyword evidence="11 12" id="KW-0407">Ion channel</keyword>
<keyword evidence="14" id="KW-1185">Reference proteome</keyword>
<accession>A0A8X6SH43</accession>
<evidence type="ECO:0000256" key="2">
    <source>
        <dbReference type="ARBA" id="ARBA00007193"/>
    </source>
</evidence>
<reference evidence="13" key="1">
    <citation type="submission" date="2020-08" db="EMBL/GenBank/DDBJ databases">
        <title>Multicomponent nature underlies the extraordinary mechanical properties of spider dragline silk.</title>
        <authorList>
            <person name="Kono N."/>
            <person name="Nakamura H."/>
            <person name="Mori M."/>
            <person name="Yoshida Y."/>
            <person name="Ohtoshi R."/>
            <person name="Malay A.D."/>
            <person name="Moran D.A.P."/>
            <person name="Tomita M."/>
            <person name="Numata K."/>
            <person name="Arakawa K."/>
        </authorList>
    </citation>
    <scope>NUCLEOTIDE SEQUENCE</scope>
</reference>
<evidence type="ECO:0000256" key="4">
    <source>
        <dbReference type="ARBA" id="ARBA00022461"/>
    </source>
</evidence>
<evidence type="ECO:0000256" key="7">
    <source>
        <dbReference type="ARBA" id="ARBA00023053"/>
    </source>
</evidence>
<gene>
    <name evidence="13" type="primary">NCL1_30130</name>
    <name evidence="13" type="ORF">TNCV_4470861</name>
</gene>
<comment type="caution">
    <text evidence="13">The sequence shown here is derived from an EMBL/GenBank/DDBJ whole genome shotgun (WGS) entry which is preliminary data.</text>
</comment>
<evidence type="ECO:0000256" key="10">
    <source>
        <dbReference type="ARBA" id="ARBA00023201"/>
    </source>
</evidence>
<dbReference type="Proteomes" id="UP000887159">
    <property type="component" value="Unassembled WGS sequence"/>
</dbReference>
<evidence type="ECO:0000256" key="11">
    <source>
        <dbReference type="ARBA" id="ARBA00023303"/>
    </source>
</evidence>
<evidence type="ECO:0000256" key="3">
    <source>
        <dbReference type="ARBA" id="ARBA00022448"/>
    </source>
</evidence>
<comment type="subcellular location">
    <subcellularLocation>
        <location evidence="1">Membrane</location>
        <topology evidence="1">Multi-pass membrane protein</topology>
    </subcellularLocation>
</comment>
<dbReference type="Gene3D" id="2.60.470.10">
    <property type="entry name" value="Acid-sensing ion channels like domains"/>
    <property type="match status" value="1"/>
</dbReference>
<evidence type="ECO:0000256" key="1">
    <source>
        <dbReference type="ARBA" id="ARBA00004141"/>
    </source>
</evidence>
<evidence type="ECO:0000313" key="13">
    <source>
        <dbReference type="EMBL" id="GFY11100.1"/>
    </source>
</evidence>
<dbReference type="Pfam" id="PF00858">
    <property type="entry name" value="ASC"/>
    <property type="match status" value="1"/>
</dbReference>
<evidence type="ECO:0000256" key="6">
    <source>
        <dbReference type="ARBA" id="ARBA00022989"/>
    </source>
</evidence>
<evidence type="ECO:0000256" key="12">
    <source>
        <dbReference type="RuleBase" id="RU000679"/>
    </source>
</evidence>
<evidence type="ECO:0000313" key="14">
    <source>
        <dbReference type="Proteomes" id="UP000887159"/>
    </source>
</evidence>
<keyword evidence="10 12" id="KW-0739">Sodium transport</keyword>
<evidence type="ECO:0000256" key="9">
    <source>
        <dbReference type="ARBA" id="ARBA00023136"/>
    </source>
</evidence>
<dbReference type="AlphaFoldDB" id="A0A8X6SH43"/>
<dbReference type="GO" id="GO:0005886">
    <property type="term" value="C:plasma membrane"/>
    <property type="evidence" value="ECO:0007669"/>
    <property type="project" value="TreeGrafter"/>
</dbReference>
<dbReference type="PANTHER" id="PTHR11690:SF248">
    <property type="entry name" value="PICKPOCKET 17, ISOFORM A"/>
    <property type="match status" value="1"/>
</dbReference>
<keyword evidence="5 12" id="KW-0812">Transmembrane</keyword>
<keyword evidence="6" id="KW-1133">Transmembrane helix</keyword>
<dbReference type="PRINTS" id="PR01078">
    <property type="entry name" value="AMINACHANNEL"/>
</dbReference>
<name>A0A8X6SH43_TRICX</name>
<organism evidence="13 14">
    <name type="scientific">Trichonephila clavipes</name>
    <name type="common">Golden silk orbweaver</name>
    <name type="synonym">Nephila clavipes</name>
    <dbReference type="NCBI Taxonomy" id="2585209"/>
    <lineage>
        <taxon>Eukaryota</taxon>
        <taxon>Metazoa</taxon>
        <taxon>Ecdysozoa</taxon>
        <taxon>Arthropoda</taxon>
        <taxon>Chelicerata</taxon>
        <taxon>Arachnida</taxon>
        <taxon>Araneae</taxon>
        <taxon>Araneomorphae</taxon>
        <taxon>Entelegynae</taxon>
        <taxon>Araneoidea</taxon>
        <taxon>Nephilidae</taxon>
        <taxon>Trichonephila</taxon>
    </lineage>
</organism>
<protein>
    <submittedName>
        <fullName evidence="13">Amiloride-sensitive sodium channel subunit delta</fullName>
    </submittedName>
</protein>
<evidence type="ECO:0000256" key="8">
    <source>
        <dbReference type="ARBA" id="ARBA00023065"/>
    </source>
</evidence>
<keyword evidence="9" id="KW-0472">Membrane</keyword>
<keyword evidence="3 12" id="KW-0813">Transport</keyword>
<evidence type="ECO:0000256" key="5">
    <source>
        <dbReference type="ARBA" id="ARBA00022692"/>
    </source>
</evidence>
<dbReference type="InterPro" id="IPR001873">
    <property type="entry name" value="ENaC"/>
</dbReference>
<comment type="similarity">
    <text evidence="2 12">Belongs to the amiloride-sensitive sodium channel (TC 1.A.6) family.</text>
</comment>
<dbReference type="EMBL" id="BMAU01021304">
    <property type="protein sequence ID" value="GFY11100.1"/>
    <property type="molecule type" value="Genomic_DNA"/>
</dbReference>
<dbReference type="PANTHER" id="PTHR11690">
    <property type="entry name" value="AMILORIDE-SENSITIVE SODIUM CHANNEL-RELATED"/>
    <property type="match status" value="1"/>
</dbReference>